<dbReference type="GO" id="GO:0019752">
    <property type="term" value="P:carboxylic acid metabolic process"/>
    <property type="evidence" value="ECO:0007669"/>
    <property type="project" value="InterPro"/>
</dbReference>
<dbReference type="InterPro" id="IPR015424">
    <property type="entry name" value="PyrdxlP-dep_Trfase"/>
</dbReference>
<feature type="coiled-coil region" evidence="8">
    <location>
        <begin position="420"/>
        <end position="447"/>
    </location>
</feature>
<keyword evidence="4 6" id="KW-0663">Pyridoxal phosphate</keyword>
<dbReference type="InterPro" id="IPR021115">
    <property type="entry name" value="Pyridoxal-P_BS"/>
</dbReference>
<reference evidence="9" key="1">
    <citation type="journal article" date="2000" name="Arch. Microbiol.">
        <title>Identification of an L-dopa decarboxylase gene from Sorangium cellulosum So ce90.</title>
        <authorList>
            <person name="Muller R."/>
            <person name="Gerth K."/>
            <person name="Brandt P."/>
            <person name="Blocker H."/>
            <person name="Beyer S."/>
        </authorList>
    </citation>
    <scope>NUCLEOTIDE SEQUENCE</scope>
    <source>
        <strain evidence="9">So ce90</strain>
    </source>
</reference>
<accession>Q9L402</accession>
<dbReference type="GO" id="GO:0006520">
    <property type="term" value="P:amino acid metabolic process"/>
    <property type="evidence" value="ECO:0007669"/>
    <property type="project" value="InterPro"/>
</dbReference>
<dbReference type="GO" id="GO:0005737">
    <property type="term" value="C:cytoplasm"/>
    <property type="evidence" value="ECO:0007669"/>
    <property type="project" value="TreeGrafter"/>
</dbReference>
<dbReference type="Gene3D" id="3.90.1150.10">
    <property type="entry name" value="Aspartate Aminotransferase, domain 1"/>
    <property type="match status" value="1"/>
</dbReference>
<comment type="cofactor">
    <cofactor evidence="1 6 7">
        <name>pyridoxal 5'-phosphate</name>
        <dbReference type="ChEBI" id="CHEBI:597326"/>
    </cofactor>
</comment>
<evidence type="ECO:0000256" key="2">
    <source>
        <dbReference type="ARBA" id="ARBA00009533"/>
    </source>
</evidence>
<gene>
    <name evidence="9" type="primary">ddc</name>
</gene>
<dbReference type="InterPro" id="IPR002129">
    <property type="entry name" value="PyrdxlP-dep_de-COase"/>
</dbReference>
<dbReference type="SUPFAM" id="SSF53383">
    <property type="entry name" value="PLP-dependent transferases"/>
    <property type="match status" value="1"/>
</dbReference>
<dbReference type="Pfam" id="PF00282">
    <property type="entry name" value="Pyridoxal_deC"/>
    <property type="match status" value="1"/>
</dbReference>
<evidence type="ECO:0000313" key="9">
    <source>
        <dbReference type="EMBL" id="CAB71551.1"/>
    </source>
</evidence>
<protein>
    <submittedName>
        <fullName evidence="9">Aromatic amino acid decarboxylase</fullName>
    </submittedName>
</protein>
<dbReference type="Gene3D" id="1.20.1340.10">
    <property type="entry name" value="dopa decarboxylase, N-terminal domain"/>
    <property type="match status" value="1"/>
</dbReference>
<dbReference type="EMBL" id="AJ270937">
    <property type="protein sequence ID" value="CAB71551.1"/>
    <property type="molecule type" value="Genomic_DNA"/>
</dbReference>
<dbReference type="PANTHER" id="PTHR11999:SF70">
    <property type="entry name" value="MIP05841P"/>
    <property type="match status" value="1"/>
</dbReference>
<name>Q9L402_SORCE</name>
<evidence type="ECO:0000256" key="5">
    <source>
        <dbReference type="ARBA" id="ARBA00023239"/>
    </source>
</evidence>
<dbReference type="GO" id="GO:0016831">
    <property type="term" value="F:carboxy-lyase activity"/>
    <property type="evidence" value="ECO:0007669"/>
    <property type="project" value="UniProtKB-KW"/>
</dbReference>
<evidence type="ECO:0000256" key="8">
    <source>
        <dbReference type="SAM" id="Coils"/>
    </source>
</evidence>
<dbReference type="PROSITE" id="PS00392">
    <property type="entry name" value="DDC_GAD_HDC_YDC"/>
    <property type="match status" value="1"/>
</dbReference>
<dbReference type="PANTHER" id="PTHR11999">
    <property type="entry name" value="GROUP II PYRIDOXAL-5-PHOSPHATE DECARBOXYLASE"/>
    <property type="match status" value="1"/>
</dbReference>
<dbReference type="InterPro" id="IPR015421">
    <property type="entry name" value="PyrdxlP-dep_Trfase_major"/>
</dbReference>
<dbReference type="Gene3D" id="3.40.640.10">
    <property type="entry name" value="Type I PLP-dependent aspartate aminotransferase-like (Major domain)"/>
    <property type="match status" value="1"/>
</dbReference>
<keyword evidence="8" id="KW-0175">Coiled coil</keyword>
<comment type="similarity">
    <text evidence="2 7">Belongs to the group II decarboxylase family.</text>
</comment>
<dbReference type="PRINTS" id="PR00800">
    <property type="entry name" value="YHDCRBOXLASE"/>
</dbReference>
<keyword evidence="3" id="KW-0210">Decarboxylase</keyword>
<dbReference type="AlphaFoldDB" id="Q9L402"/>
<evidence type="ECO:0000256" key="3">
    <source>
        <dbReference type="ARBA" id="ARBA00022793"/>
    </source>
</evidence>
<evidence type="ECO:0000256" key="7">
    <source>
        <dbReference type="RuleBase" id="RU000382"/>
    </source>
</evidence>
<keyword evidence="5 7" id="KW-0456">Lyase</keyword>
<dbReference type="InterPro" id="IPR010977">
    <property type="entry name" value="Aromatic_deC"/>
</dbReference>
<evidence type="ECO:0000256" key="4">
    <source>
        <dbReference type="ARBA" id="ARBA00022898"/>
    </source>
</evidence>
<evidence type="ECO:0000256" key="1">
    <source>
        <dbReference type="ARBA" id="ARBA00001933"/>
    </source>
</evidence>
<feature type="modified residue" description="N6-(pyridoxal phosphate)lysine" evidence="6">
    <location>
        <position position="304"/>
    </location>
</feature>
<evidence type="ECO:0000256" key="6">
    <source>
        <dbReference type="PIRSR" id="PIRSR602129-50"/>
    </source>
</evidence>
<sequence length="512" mass="56965">MSDPRKERLGDMDLEEFRRIGMRIIDWAADYLGHPDRYPVFPAIRPGDVKGRLAPTPPVEPEPMDAVLTDFEQIILPGITHWNHPRFFAYFANTASGPGILGELLAACLNVNVMLWRTSPAATELEELVLSWLRQMLDLDAGLHGAIMDTASTASMVAIAAARDSAEPTIRLRGMAGQRRMRLYASEQAHSSIEKAAITLGIGQEGVRKIPTDPAFRMVPEALRAAVVEDLGAGLRPFCVAATVGTTSTTSVDPIPAIVSVCREHGLWLHVDAAYAGMAAIVPEHRDVLAGCEGADSLVVNPHKWLFTPMDCSVLYVRDADRLKRAFSLVPEYLRTEGDVTNYMDWGIQLGRRFRALKLWMIVRYFGHEGLAARIREHLRLGQQLAQWVDADPDWERLAPTPFSTVCFRMRPSALACIMRSADEAERESIERELDRLNEALLDEVNKSGRVFLSHTRLHGRYTIRVAIGNIRSDEVAVREAWECLRAAGARLCADERFVSCSRSADEGRGKS</sequence>
<dbReference type="InterPro" id="IPR015422">
    <property type="entry name" value="PyrdxlP-dep_Trfase_small"/>
</dbReference>
<dbReference type="GO" id="GO:0030170">
    <property type="term" value="F:pyridoxal phosphate binding"/>
    <property type="evidence" value="ECO:0007669"/>
    <property type="project" value="InterPro"/>
</dbReference>
<proteinExistence type="inferred from homology"/>
<organism evidence="9">
    <name type="scientific">Sorangium cellulosum</name>
    <name type="common">Polyangium cellulosum</name>
    <dbReference type="NCBI Taxonomy" id="56"/>
    <lineage>
        <taxon>Bacteria</taxon>
        <taxon>Pseudomonadati</taxon>
        <taxon>Myxococcota</taxon>
        <taxon>Polyangia</taxon>
        <taxon>Polyangiales</taxon>
        <taxon>Polyangiaceae</taxon>
        <taxon>Sorangium</taxon>
    </lineage>
</organism>